<comment type="similarity">
    <text evidence="2 18">In the C-terminal section; belongs to the transferase hexapeptide repeat family.</text>
</comment>
<evidence type="ECO:0000256" key="1">
    <source>
        <dbReference type="ARBA" id="ARBA00004496"/>
    </source>
</evidence>
<dbReference type="UniPathway" id="UPA00113">
    <property type="reaction ID" value="UER00532"/>
</dbReference>
<feature type="region of interest" description="Linker" evidence="18">
    <location>
        <begin position="231"/>
        <end position="251"/>
    </location>
</feature>
<dbReference type="GO" id="GO:0008360">
    <property type="term" value="P:regulation of cell shape"/>
    <property type="evidence" value="ECO:0007669"/>
    <property type="project" value="UniProtKB-KW"/>
</dbReference>
<organism evidence="21 22">
    <name type="scientific">Candidimonas nitroreducens</name>
    <dbReference type="NCBI Taxonomy" id="683354"/>
    <lineage>
        <taxon>Bacteria</taxon>
        <taxon>Pseudomonadati</taxon>
        <taxon>Pseudomonadota</taxon>
        <taxon>Betaproteobacteria</taxon>
        <taxon>Burkholderiales</taxon>
        <taxon>Alcaligenaceae</taxon>
        <taxon>Candidimonas</taxon>
    </lineage>
</organism>
<dbReference type="GO" id="GO:0000287">
    <property type="term" value="F:magnesium ion binding"/>
    <property type="evidence" value="ECO:0007669"/>
    <property type="project" value="UniProtKB-UniRule"/>
</dbReference>
<sequence length="457" mass="48626">MLNIVILAAGLGKRMQSDLPKVLHQVAGKPMLAHVLDNARLLQPDRIVVVVGHGAERVQQTFAGQADLSFAMQRPQHGTGHAVQQAVPQLLEGDGGADATLVLYGDVPLVQAETLQRLLQARGDGVAVLTETLQDPTGYGRIVRDAQGRVVRIVEHKDAGPQELALHEVNTGMLAAPTARLKDWLGRIRNDNAQGEYYLTDVVALAVHDGVPVHAAQPAATWETLGVNSRVQQAALERIWQGELARRQLEQGVTLADPARFDLRGSLACGRDVYIDVGCVFEGVVELADGVRIGPHCVLKDVRIGAGTQVEAYSHIQQAVVGADARIGPYARLRPGADVGDEAHVGNFVEIKKARLGHGSKANHLSYIGDARIGARVNIGAGTITCNYDGVNKFETVIGDDAFIGSDTQLVAPVQVGEGATLGAGTTLTRDAPAGKLTVSRARQQTIEGWTRPGKKS</sequence>
<feature type="binding site" evidence="18">
    <location>
        <position position="73"/>
    </location>
    <ligand>
        <name>UDP-N-acetyl-alpha-D-glucosamine</name>
        <dbReference type="ChEBI" id="CHEBI:57705"/>
    </ligand>
</feature>
<gene>
    <name evidence="18 21" type="primary">glmU</name>
    <name evidence="21" type="ORF">CEY11_06170</name>
</gene>
<dbReference type="UniPathway" id="UPA00973"/>
<dbReference type="InterPro" id="IPR005882">
    <property type="entry name" value="Bifunctional_GlmU"/>
</dbReference>
<dbReference type="GO" id="GO:0009252">
    <property type="term" value="P:peptidoglycan biosynthetic process"/>
    <property type="evidence" value="ECO:0007669"/>
    <property type="project" value="UniProtKB-UniRule"/>
</dbReference>
<name>A0A225MYX5_9BURK</name>
<dbReference type="Pfam" id="PF12804">
    <property type="entry name" value="NTP_transf_3"/>
    <property type="match status" value="1"/>
</dbReference>
<evidence type="ECO:0000256" key="3">
    <source>
        <dbReference type="ARBA" id="ARBA00007947"/>
    </source>
</evidence>
<evidence type="ECO:0000256" key="13">
    <source>
        <dbReference type="ARBA" id="ARBA00023315"/>
    </source>
</evidence>
<dbReference type="OrthoDB" id="9775031at2"/>
<evidence type="ECO:0000256" key="7">
    <source>
        <dbReference type="ARBA" id="ARBA00022723"/>
    </source>
</evidence>
<evidence type="ECO:0000313" key="22">
    <source>
        <dbReference type="Proteomes" id="UP000214603"/>
    </source>
</evidence>
<feature type="binding site" evidence="18">
    <location>
        <begin position="104"/>
        <end position="106"/>
    </location>
    <ligand>
        <name>UDP-N-acetyl-alpha-D-glucosamine</name>
        <dbReference type="ChEBI" id="CHEBI:57705"/>
    </ligand>
</feature>
<evidence type="ECO:0000256" key="6">
    <source>
        <dbReference type="ARBA" id="ARBA00022695"/>
    </source>
</evidence>
<evidence type="ECO:0000256" key="5">
    <source>
        <dbReference type="ARBA" id="ARBA00022679"/>
    </source>
</evidence>
<keyword evidence="13 18" id="KW-0012">Acyltransferase</keyword>
<comment type="catalytic activity">
    <reaction evidence="16 18">
        <text>N-acetyl-alpha-D-glucosamine 1-phosphate + UTP + H(+) = UDP-N-acetyl-alpha-D-glucosamine + diphosphate</text>
        <dbReference type="Rhea" id="RHEA:13509"/>
        <dbReference type="ChEBI" id="CHEBI:15378"/>
        <dbReference type="ChEBI" id="CHEBI:33019"/>
        <dbReference type="ChEBI" id="CHEBI:46398"/>
        <dbReference type="ChEBI" id="CHEBI:57705"/>
        <dbReference type="ChEBI" id="CHEBI:57776"/>
        <dbReference type="EC" id="2.7.7.23"/>
    </reaction>
</comment>
<dbReference type="InterPro" id="IPR011004">
    <property type="entry name" value="Trimer_LpxA-like_sf"/>
</dbReference>
<reference evidence="22" key="1">
    <citation type="submission" date="2017-06" db="EMBL/GenBank/DDBJ databases">
        <title>Herbaspirillum phytohormonus sp. nov., isolated from the root nodule of Robinia pseudoacacia in lead-zinc mine.</title>
        <authorList>
            <person name="Fan M."/>
            <person name="Lin Y."/>
        </authorList>
    </citation>
    <scope>NUCLEOTIDE SEQUENCE [LARGE SCALE GENOMIC DNA]</scope>
    <source>
        <strain evidence="22">SC-089</strain>
    </source>
</reference>
<feature type="binding site" evidence="18">
    <location>
        <position position="406"/>
    </location>
    <ligand>
        <name>acetyl-CoA</name>
        <dbReference type="ChEBI" id="CHEBI:57288"/>
    </ligand>
</feature>
<dbReference type="GO" id="GO:0016020">
    <property type="term" value="C:membrane"/>
    <property type="evidence" value="ECO:0007669"/>
    <property type="project" value="GOC"/>
</dbReference>
<dbReference type="Gene3D" id="2.160.10.10">
    <property type="entry name" value="Hexapeptide repeat proteins"/>
    <property type="match status" value="1"/>
</dbReference>
<evidence type="ECO:0000256" key="16">
    <source>
        <dbReference type="ARBA" id="ARBA00048493"/>
    </source>
</evidence>
<comment type="pathway">
    <text evidence="18">Bacterial outer membrane biogenesis; LPS lipid A biosynthesis.</text>
</comment>
<keyword evidence="12 18" id="KW-0511">Multifunctional enzyme</keyword>
<dbReference type="Pfam" id="PF25087">
    <property type="entry name" value="GMPPB_C"/>
    <property type="match status" value="1"/>
</dbReference>
<evidence type="ECO:0000256" key="8">
    <source>
        <dbReference type="ARBA" id="ARBA00022737"/>
    </source>
</evidence>
<evidence type="ECO:0000259" key="19">
    <source>
        <dbReference type="Pfam" id="PF12804"/>
    </source>
</evidence>
<feature type="domain" description="Mannose-1-phosphate guanyltransferase C-terminal" evidence="20">
    <location>
        <begin position="268"/>
        <end position="354"/>
    </location>
</feature>
<evidence type="ECO:0000256" key="4">
    <source>
        <dbReference type="ARBA" id="ARBA00022490"/>
    </source>
</evidence>
<dbReference type="GO" id="GO:0003977">
    <property type="term" value="F:UDP-N-acetylglucosamine diphosphorylase activity"/>
    <property type="evidence" value="ECO:0007669"/>
    <property type="project" value="UniProtKB-UniRule"/>
</dbReference>
<dbReference type="GO" id="GO:0071555">
    <property type="term" value="P:cell wall organization"/>
    <property type="evidence" value="ECO:0007669"/>
    <property type="project" value="UniProtKB-KW"/>
</dbReference>
<dbReference type="EC" id="2.3.1.157" evidence="18"/>
<comment type="pathway">
    <text evidence="18">Nucleotide-sugar biosynthesis; UDP-N-acetyl-alpha-D-glucosamine biosynthesis; N-acetyl-alpha-D-glucosamine 1-phosphate from alpha-D-glucosamine 6-phosphate (route II): step 2/2.</text>
</comment>
<feature type="domain" description="MobA-like NTP transferase" evidence="19">
    <location>
        <begin position="5"/>
        <end position="131"/>
    </location>
</feature>
<dbReference type="GO" id="GO:0005737">
    <property type="term" value="C:cytoplasm"/>
    <property type="evidence" value="ECO:0007669"/>
    <property type="project" value="UniProtKB-SubCell"/>
</dbReference>
<feature type="binding site" evidence="18">
    <location>
        <position position="367"/>
    </location>
    <ligand>
        <name>UDP-N-acetyl-alpha-D-glucosamine</name>
        <dbReference type="ChEBI" id="CHEBI:57705"/>
    </ligand>
</feature>
<dbReference type="CDD" id="cd03353">
    <property type="entry name" value="LbH_GlmU_C"/>
    <property type="match status" value="1"/>
</dbReference>
<keyword evidence="7 18" id="KW-0479">Metal-binding</keyword>
<keyword evidence="9 18" id="KW-0460">Magnesium</keyword>
<feature type="region of interest" description="N-acetyltransferase" evidence="18">
    <location>
        <begin position="252"/>
        <end position="457"/>
    </location>
</feature>
<keyword evidence="8 18" id="KW-0677">Repeat</keyword>
<comment type="caution">
    <text evidence="21">The sequence shown here is derived from an EMBL/GenBank/DDBJ whole genome shotgun (WGS) entry which is preliminary data.</text>
</comment>
<dbReference type="Proteomes" id="UP000214603">
    <property type="component" value="Unassembled WGS sequence"/>
</dbReference>
<dbReference type="InterPro" id="IPR029044">
    <property type="entry name" value="Nucleotide-diphossugar_trans"/>
</dbReference>
<keyword evidence="6 18" id="KW-0548">Nucleotidyltransferase</keyword>
<dbReference type="NCBIfam" id="TIGR01173">
    <property type="entry name" value="glmU"/>
    <property type="match status" value="1"/>
</dbReference>
<comment type="catalytic activity">
    <reaction evidence="15 18">
        <text>alpha-D-glucosamine 1-phosphate + acetyl-CoA = N-acetyl-alpha-D-glucosamine 1-phosphate + CoA + H(+)</text>
        <dbReference type="Rhea" id="RHEA:13725"/>
        <dbReference type="ChEBI" id="CHEBI:15378"/>
        <dbReference type="ChEBI" id="CHEBI:57287"/>
        <dbReference type="ChEBI" id="CHEBI:57288"/>
        <dbReference type="ChEBI" id="CHEBI:57776"/>
        <dbReference type="ChEBI" id="CHEBI:58516"/>
        <dbReference type="EC" id="2.3.1.157"/>
    </reaction>
</comment>
<evidence type="ECO:0000256" key="10">
    <source>
        <dbReference type="ARBA" id="ARBA00022960"/>
    </source>
</evidence>
<feature type="binding site" evidence="18">
    <location>
        <position position="21"/>
    </location>
    <ligand>
        <name>UDP-N-acetyl-alpha-D-glucosamine</name>
        <dbReference type="ChEBI" id="CHEBI:57705"/>
    </ligand>
</feature>
<dbReference type="InterPro" id="IPR001451">
    <property type="entry name" value="Hexapep"/>
</dbReference>
<feature type="binding site" evidence="18">
    <location>
        <position position="228"/>
    </location>
    <ligand>
        <name>UDP-N-acetyl-alpha-D-glucosamine</name>
        <dbReference type="ChEBI" id="CHEBI:57705"/>
    </ligand>
</feature>
<feature type="binding site" evidence="18">
    <location>
        <position position="334"/>
    </location>
    <ligand>
        <name>UDP-N-acetyl-alpha-D-glucosamine</name>
        <dbReference type="ChEBI" id="CHEBI:57705"/>
    </ligand>
</feature>
<dbReference type="PANTHER" id="PTHR43584:SF3">
    <property type="entry name" value="BIFUNCTIONAL PROTEIN GLMU"/>
    <property type="match status" value="1"/>
</dbReference>
<feature type="binding site" evidence="18">
    <location>
        <begin position="387"/>
        <end position="388"/>
    </location>
    <ligand>
        <name>acetyl-CoA</name>
        <dbReference type="ChEBI" id="CHEBI:57288"/>
    </ligand>
</feature>
<dbReference type="SUPFAM" id="SSF53448">
    <property type="entry name" value="Nucleotide-diphospho-sugar transferases"/>
    <property type="match status" value="1"/>
</dbReference>
<keyword evidence="22" id="KW-1185">Reference proteome</keyword>
<evidence type="ECO:0000256" key="2">
    <source>
        <dbReference type="ARBA" id="ARBA00007707"/>
    </source>
</evidence>
<evidence type="ECO:0000256" key="17">
    <source>
        <dbReference type="ARBA" id="ARBA00049628"/>
    </source>
</evidence>
<dbReference type="HAMAP" id="MF_01631">
    <property type="entry name" value="GlmU"/>
    <property type="match status" value="1"/>
</dbReference>
<feature type="binding site" evidence="18">
    <location>
        <position position="378"/>
    </location>
    <ligand>
        <name>UDP-N-acetyl-alpha-D-glucosamine</name>
        <dbReference type="ChEBI" id="CHEBI:57705"/>
    </ligand>
</feature>
<evidence type="ECO:0000313" key="21">
    <source>
        <dbReference type="EMBL" id="OWT63889.1"/>
    </source>
</evidence>
<dbReference type="GO" id="GO:0006048">
    <property type="term" value="P:UDP-N-acetylglucosamine biosynthetic process"/>
    <property type="evidence" value="ECO:0007669"/>
    <property type="project" value="UniProtKB-UniPathway"/>
</dbReference>
<comment type="subcellular location">
    <subcellularLocation>
        <location evidence="1 18">Cytoplasm</location>
    </subcellularLocation>
</comment>
<feature type="binding site" evidence="18">
    <location>
        <begin position="78"/>
        <end position="79"/>
    </location>
    <ligand>
        <name>UDP-N-acetyl-alpha-D-glucosamine</name>
        <dbReference type="ChEBI" id="CHEBI:57705"/>
    </ligand>
</feature>
<dbReference type="PANTHER" id="PTHR43584">
    <property type="entry name" value="NUCLEOTIDYL TRANSFERASE"/>
    <property type="match status" value="1"/>
</dbReference>
<dbReference type="InterPro" id="IPR056729">
    <property type="entry name" value="GMPPB_C"/>
</dbReference>
<dbReference type="CDD" id="cd02540">
    <property type="entry name" value="GT2_GlmU_N_bac"/>
    <property type="match status" value="1"/>
</dbReference>
<evidence type="ECO:0000256" key="9">
    <source>
        <dbReference type="ARBA" id="ARBA00022842"/>
    </source>
</evidence>
<protein>
    <recommendedName>
        <fullName evidence="18">Bifunctional protein GlmU</fullName>
    </recommendedName>
    <domain>
        <recommendedName>
            <fullName evidence="18">UDP-N-acetylglucosamine pyrophosphorylase</fullName>
            <ecNumber evidence="18">2.7.7.23</ecNumber>
        </recommendedName>
        <alternativeName>
            <fullName evidence="18">N-acetylglucosamine-1-phosphate uridyltransferase</fullName>
        </alternativeName>
    </domain>
    <domain>
        <recommendedName>
            <fullName evidence="18">Glucosamine-1-phosphate N-acetyltransferase</fullName>
            <ecNumber evidence="18">2.3.1.157</ecNumber>
        </recommendedName>
    </domain>
</protein>
<feature type="binding site" evidence="18">
    <location>
        <position position="155"/>
    </location>
    <ligand>
        <name>UDP-N-acetyl-alpha-D-glucosamine</name>
        <dbReference type="ChEBI" id="CHEBI:57705"/>
    </ligand>
</feature>
<evidence type="ECO:0000256" key="15">
    <source>
        <dbReference type="ARBA" id="ARBA00048247"/>
    </source>
</evidence>
<comment type="similarity">
    <text evidence="3 18">In the N-terminal section; belongs to the N-acetylglucosamine-1-phosphate uridyltransferase family.</text>
</comment>
<feature type="binding site" evidence="18">
    <location>
        <position position="106"/>
    </location>
    <ligand>
        <name>Mg(2+)</name>
        <dbReference type="ChEBI" id="CHEBI:18420"/>
    </ligand>
</feature>
<feature type="binding site" evidence="18">
    <location>
        <position position="424"/>
    </location>
    <ligand>
        <name>acetyl-CoA</name>
        <dbReference type="ChEBI" id="CHEBI:57288"/>
    </ligand>
</feature>
<keyword evidence="10 18" id="KW-0133">Cell shape</keyword>
<feature type="binding site" evidence="18">
    <location>
        <position position="381"/>
    </location>
    <ligand>
        <name>acetyl-CoA</name>
        <dbReference type="ChEBI" id="CHEBI:57288"/>
    </ligand>
</feature>
<dbReference type="InterPro" id="IPR038009">
    <property type="entry name" value="GlmU_C_LbH"/>
</dbReference>
<keyword evidence="5 18" id="KW-0808">Transferase</keyword>
<feature type="binding site" evidence="18">
    <location>
        <position position="352"/>
    </location>
    <ligand>
        <name>UDP-N-acetyl-alpha-D-glucosamine</name>
        <dbReference type="ChEBI" id="CHEBI:57705"/>
    </ligand>
</feature>
<evidence type="ECO:0000256" key="12">
    <source>
        <dbReference type="ARBA" id="ARBA00023268"/>
    </source>
</evidence>
<comment type="subunit">
    <text evidence="18">Homotrimer.</text>
</comment>
<feature type="binding site" evidence="18">
    <location>
        <position position="170"/>
    </location>
    <ligand>
        <name>UDP-N-acetyl-alpha-D-glucosamine</name>
        <dbReference type="ChEBI" id="CHEBI:57705"/>
    </ligand>
</feature>
<keyword evidence="4 18" id="KW-0963">Cytoplasm</keyword>
<dbReference type="InterPro" id="IPR050065">
    <property type="entry name" value="GlmU-like"/>
</dbReference>
<proteinExistence type="inferred from homology"/>
<dbReference type="Gene3D" id="3.90.550.10">
    <property type="entry name" value="Spore Coat Polysaccharide Biosynthesis Protein SpsA, Chain A"/>
    <property type="match status" value="1"/>
</dbReference>
<dbReference type="SUPFAM" id="SSF51161">
    <property type="entry name" value="Trimeric LpxA-like enzymes"/>
    <property type="match status" value="1"/>
</dbReference>
<accession>A0A225MYX5</accession>
<dbReference type="GO" id="GO:0019134">
    <property type="term" value="F:glucosamine-1-phosphate N-acetyltransferase activity"/>
    <property type="evidence" value="ECO:0007669"/>
    <property type="project" value="UniProtKB-UniRule"/>
</dbReference>
<feature type="active site" description="Proton acceptor" evidence="18">
    <location>
        <position position="364"/>
    </location>
</feature>
<dbReference type="EMBL" id="NJIH01000003">
    <property type="protein sequence ID" value="OWT63889.1"/>
    <property type="molecule type" value="Genomic_DNA"/>
</dbReference>
<comment type="function">
    <text evidence="17 18">Catalyzes the last two sequential reactions in the de novo biosynthetic pathway for UDP-N-acetylglucosamine (UDP-GlcNAc). The C-terminal domain catalyzes the transfer of acetyl group from acetyl coenzyme A to glucosamine-1-phosphate (GlcN-1-P) to produce N-acetylglucosamine-1-phosphate (GlcNAc-1-P), which is converted into UDP-GlcNAc by the transfer of uridine 5-monophosphate (from uridine 5-triphosphate), a reaction catalyzed by the N-terminal domain.</text>
</comment>
<evidence type="ECO:0000256" key="14">
    <source>
        <dbReference type="ARBA" id="ARBA00023316"/>
    </source>
</evidence>
<dbReference type="EC" id="2.7.7.23" evidence="18"/>
<feature type="binding site" evidence="18">
    <location>
        <position position="140"/>
    </location>
    <ligand>
        <name>UDP-N-acetyl-alpha-D-glucosamine</name>
        <dbReference type="ChEBI" id="CHEBI:57705"/>
    </ligand>
</feature>
<keyword evidence="11 18" id="KW-0573">Peptidoglycan synthesis</keyword>
<dbReference type="GO" id="GO:0009245">
    <property type="term" value="P:lipid A biosynthetic process"/>
    <property type="evidence" value="ECO:0007669"/>
    <property type="project" value="UniProtKB-UniRule"/>
</dbReference>
<comment type="cofactor">
    <cofactor evidence="18">
        <name>Mg(2+)</name>
        <dbReference type="ChEBI" id="CHEBI:18420"/>
    </cofactor>
    <text evidence="18">Binds 1 Mg(2+) ion per subunit.</text>
</comment>
<evidence type="ECO:0000256" key="11">
    <source>
        <dbReference type="ARBA" id="ARBA00022984"/>
    </source>
</evidence>
<feature type="binding site" evidence="18">
    <location>
        <begin position="7"/>
        <end position="10"/>
    </location>
    <ligand>
        <name>UDP-N-acetyl-alpha-D-glucosamine</name>
        <dbReference type="ChEBI" id="CHEBI:57705"/>
    </ligand>
</feature>
<evidence type="ECO:0000256" key="18">
    <source>
        <dbReference type="HAMAP-Rule" id="MF_01631"/>
    </source>
</evidence>
<dbReference type="Pfam" id="PF00132">
    <property type="entry name" value="Hexapep"/>
    <property type="match status" value="1"/>
</dbReference>
<dbReference type="GO" id="GO:0000902">
    <property type="term" value="P:cell morphogenesis"/>
    <property type="evidence" value="ECO:0007669"/>
    <property type="project" value="UniProtKB-UniRule"/>
</dbReference>
<dbReference type="RefSeq" id="WP_088602468.1">
    <property type="nucleotide sequence ID" value="NZ_NJIH01000003.1"/>
</dbReference>
<dbReference type="InterPro" id="IPR025877">
    <property type="entry name" value="MobA-like_NTP_Trfase"/>
</dbReference>
<dbReference type="AlphaFoldDB" id="A0A225MYX5"/>
<feature type="binding site" evidence="18">
    <location>
        <position position="441"/>
    </location>
    <ligand>
        <name>acetyl-CoA</name>
        <dbReference type="ChEBI" id="CHEBI:57288"/>
    </ligand>
</feature>
<feature type="binding site" evidence="18">
    <location>
        <position position="228"/>
    </location>
    <ligand>
        <name>Mg(2+)</name>
        <dbReference type="ChEBI" id="CHEBI:18420"/>
    </ligand>
</feature>
<comment type="pathway">
    <text evidence="18">Nucleotide-sugar biosynthesis; UDP-N-acetyl-alpha-D-glucosamine biosynthesis; UDP-N-acetyl-alpha-D-glucosamine from N-acetyl-alpha-D-glucosamine 1-phosphate: step 1/1.</text>
</comment>
<keyword evidence="14 18" id="KW-0961">Cell wall biogenesis/degradation</keyword>
<evidence type="ECO:0000259" key="20">
    <source>
        <dbReference type="Pfam" id="PF25087"/>
    </source>
</evidence>
<feature type="region of interest" description="Pyrophosphorylase" evidence="18">
    <location>
        <begin position="1"/>
        <end position="230"/>
    </location>
</feature>